<proteinExistence type="predicted"/>
<feature type="domain" description="DEAD box helicase DbpA/CsdA RNA-binding" evidence="2">
    <location>
        <begin position="2"/>
        <end position="63"/>
    </location>
</feature>
<organism evidence="3 4">
    <name type="scientific">Steroidobacter gossypii</name>
    <dbReference type="NCBI Taxonomy" id="2805490"/>
    <lineage>
        <taxon>Bacteria</taxon>
        <taxon>Pseudomonadati</taxon>
        <taxon>Pseudomonadota</taxon>
        <taxon>Gammaproteobacteria</taxon>
        <taxon>Steroidobacterales</taxon>
        <taxon>Steroidobacteraceae</taxon>
        <taxon>Steroidobacter</taxon>
    </lineage>
</organism>
<dbReference type="InterPro" id="IPR034415">
    <property type="entry name" value="CsdA_RRM"/>
</dbReference>
<dbReference type="Pfam" id="PF03880">
    <property type="entry name" value="DbpA"/>
    <property type="match status" value="1"/>
</dbReference>
<feature type="region of interest" description="Disordered" evidence="1">
    <location>
        <begin position="68"/>
        <end position="106"/>
    </location>
</feature>
<reference evidence="3 4" key="1">
    <citation type="journal article" date="2021" name="Int. J. Syst. Evol. Microbiol.">
        <title>Steroidobacter gossypii sp. nov., isolated from soil of cotton cropping field.</title>
        <authorList>
            <person name="Huang R."/>
            <person name="Yang S."/>
            <person name="Zhen C."/>
            <person name="Liu W."/>
        </authorList>
    </citation>
    <scope>NUCLEOTIDE SEQUENCE [LARGE SCALE GENOMIC DNA]</scope>
    <source>
        <strain evidence="3 4">S1-65</strain>
    </source>
</reference>
<dbReference type="Gene3D" id="3.30.70.330">
    <property type="match status" value="1"/>
</dbReference>
<dbReference type="Proteomes" id="UP000661077">
    <property type="component" value="Unassembled WGS sequence"/>
</dbReference>
<dbReference type="InterPro" id="IPR012677">
    <property type="entry name" value="Nucleotide-bd_a/b_plait_sf"/>
</dbReference>
<sequence>MHGVKPGNIVGAIANEVGLEGRHIGRVVIRDDHSFVDLPSGMPKDVFRTLQKVRVAGQPLQISRALKSHVEKLRRERPSAPKFGNKTETRGAKPKSRAPRDSKRRR</sequence>
<protein>
    <submittedName>
        <fullName evidence="3">DbpA RNA binding domain-containing protein</fullName>
    </submittedName>
</protein>
<keyword evidence="4" id="KW-1185">Reference proteome</keyword>
<dbReference type="CDD" id="cd12499">
    <property type="entry name" value="RRM_EcCsdA_like"/>
    <property type="match status" value="1"/>
</dbReference>
<name>A0ABS1WSA0_9GAMM</name>
<accession>A0ABS1WSA0</accession>
<gene>
    <name evidence="3" type="ORF">JM946_03870</name>
</gene>
<evidence type="ECO:0000259" key="2">
    <source>
        <dbReference type="Pfam" id="PF03880"/>
    </source>
</evidence>
<evidence type="ECO:0000313" key="4">
    <source>
        <dbReference type="Proteomes" id="UP000661077"/>
    </source>
</evidence>
<comment type="caution">
    <text evidence="3">The sequence shown here is derived from an EMBL/GenBank/DDBJ whole genome shotgun (WGS) entry which is preliminary data.</text>
</comment>
<evidence type="ECO:0000313" key="3">
    <source>
        <dbReference type="EMBL" id="MBM0103863.1"/>
    </source>
</evidence>
<evidence type="ECO:0000256" key="1">
    <source>
        <dbReference type="SAM" id="MobiDB-lite"/>
    </source>
</evidence>
<feature type="compositionally biased region" description="Basic residues" evidence="1">
    <location>
        <begin position="92"/>
        <end position="106"/>
    </location>
</feature>
<feature type="compositionally biased region" description="Basic and acidic residues" evidence="1">
    <location>
        <begin position="68"/>
        <end position="91"/>
    </location>
</feature>
<dbReference type="InterPro" id="IPR005580">
    <property type="entry name" value="DbpA/CsdA_RNA-bd_dom"/>
</dbReference>
<dbReference type="EMBL" id="JAEVLS010000001">
    <property type="protein sequence ID" value="MBM0103863.1"/>
    <property type="molecule type" value="Genomic_DNA"/>
</dbReference>